<protein>
    <submittedName>
        <fullName evidence="2">Uncharacterized protein</fullName>
    </submittedName>
</protein>
<name>W7IW65_9PSEU</name>
<evidence type="ECO:0000256" key="1">
    <source>
        <dbReference type="SAM" id="MobiDB-lite"/>
    </source>
</evidence>
<dbReference type="EMBL" id="AYXG01000147">
    <property type="protein sequence ID" value="EWC60691.1"/>
    <property type="molecule type" value="Genomic_DNA"/>
</dbReference>
<evidence type="ECO:0000313" key="3">
    <source>
        <dbReference type="Proteomes" id="UP000019277"/>
    </source>
</evidence>
<sequence>MGAEVAETADSVSARARDTSRRSESDSEWKRLREVRGSRFTGTRSAPAPPAATSSSQRAPWSGVTRTRRSAPRPSRRRPDYPRSLAT</sequence>
<dbReference type="AlphaFoldDB" id="W7IW65"/>
<keyword evidence="3" id="KW-1185">Reference proteome</keyword>
<proteinExistence type="predicted"/>
<comment type="caution">
    <text evidence="2">The sequence shown here is derived from an EMBL/GenBank/DDBJ whole genome shotgun (WGS) entry which is preliminary data.</text>
</comment>
<feature type="compositionally biased region" description="Low complexity" evidence="1">
    <location>
        <begin position="43"/>
        <end position="60"/>
    </location>
</feature>
<dbReference type="Proteomes" id="UP000019277">
    <property type="component" value="Unassembled WGS sequence"/>
</dbReference>
<accession>W7IW65</accession>
<feature type="compositionally biased region" description="Basic and acidic residues" evidence="1">
    <location>
        <begin position="15"/>
        <end position="37"/>
    </location>
</feature>
<gene>
    <name evidence="2" type="ORF">UO65_3974</name>
</gene>
<organism evidence="2 3">
    <name type="scientific">Actinokineospora spheciospongiae</name>
    <dbReference type="NCBI Taxonomy" id="909613"/>
    <lineage>
        <taxon>Bacteria</taxon>
        <taxon>Bacillati</taxon>
        <taxon>Actinomycetota</taxon>
        <taxon>Actinomycetes</taxon>
        <taxon>Pseudonocardiales</taxon>
        <taxon>Pseudonocardiaceae</taxon>
        <taxon>Actinokineospora</taxon>
    </lineage>
</organism>
<reference evidence="2 3" key="1">
    <citation type="journal article" date="2014" name="Genome Announc.">
        <title>Draft Genome Sequence of the Antitrypanosomally Active Sponge-Associated Bacterium Actinokineospora sp. Strain EG49.</title>
        <authorList>
            <person name="Harjes J."/>
            <person name="Ryu T."/>
            <person name="Abdelmohsen U.R."/>
            <person name="Moitinho-Silva L."/>
            <person name="Horn H."/>
            <person name="Ravasi T."/>
            <person name="Hentschel U."/>
        </authorList>
    </citation>
    <scope>NUCLEOTIDE SEQUENCE [LARGE SCALE GENOMIC DNA]</scope>
    <source>
        <strain evidence="2 3">EG49</strain>
    </source>
</reference>
<feature type="compositionally biased region" description="Basic residues" evidence="1">
    <location>
        <begin position="66"/>
        <end position="76"/>
    </location>
</feature>
<feature type="region of interest" description="Disordered" evidence="1">
    <location>
        <begin position="1"/>
        <end position="87"/>
    </location>
</feature>
<evidence type="ECO:0000313" key="2">
    <source>
        <dbReference type="EMBL" id="EWC60691.1"/>
    </source>
</evidence>